<protein>
    <recommendedName>
        <fullName evidence="1">HNH domain-containing protein</fullName>
    </recommendedName>
</protein>
<dbReference type="InterPro" id="IPR002711">
    <property type="entry name" value="HNH"/>
</dbReference>
<dbReference type="EMBL" id="QGKL01000013">
    <property type="protein sequence ID" value="PWQ98189.1"/>
    <property type="molecule type" value="Genomic_DNA"/>
</dbReference>
<proteinExistence type="predicted"/>
<keyword evidence="3" id="KW-1185">Reference proteome</keyword>
<dbReference type="AlphaFoldDB" id="A0A317CII2"/>
<dbReference type="GO" id="GO:0003676">
    <property type="term" value="F:nucleic acid binding"/>
    <property type="evidence" value="ECO:0007669"/>
    <property type="project" value="InterPro"/>
</dbReference>
<dbReference type="Gene3D" id="1.10.30.50">
    <property type="match status" value="1"/>
</dbReference>
<evidence type="ECO:0000313" key="2">
    <source>
        <dbReference type="EMBL" id="PWQ98189.1"/>
    </source>
</evidence>
<evidence type="ECO:0000259" key="1">
    <source>
        <dbReference type="Pfam" id="PF01844"/>
    </source>
</evidence>
<comment type="caution">
    <text evidence="2">The sequence shown here is derived from an EMBL/GenBank/DDBJ whole genome shotgun (WGS) entry which is preliminary data.</text>
</comment>
<feature type="domain" description="HNH" evidence="1">
    <location>
        <begin position="30"/>
        <end position="68"/>
    </location>
</feature>
<gene>
    <name evidence="2" type="ORF">DKT75_04735</name>
</gene>
<dbReference type="GO" id="GO:0008270">
    <property type="term" value="F:zinc ion binding"/>
    <property type="evidence" value="ECO:0007669"/>
    <property type="project" value="InterPro"/>
</dbReference>
<name>A0A317CII2_9GAMM</name>
<organism evidence="2 3">
    <name type="scientific">Leucothrix arctica</name>
    <dbReference type="NCBI Taxonomy" id="1481894"/>
    <lineage>
        <taxon>Bacteria</taxon>
        <taxon>Pseudomonadati</taxon>
        <taxon>Pseudomonadota</taxon>
        <taxon>Gammaproteobacteria</taxon>
        <taxon>Thiotrichales</taxon>
        <taxon>Thiotrichaceae</taxon>
        <taxon>Leucothrix</taxon>
    </lineage>
</organism>
<reference evidence="2 3" key="1">
    <citation type="submission" date="2018-05" db="EMBL/GenBank/DDBJ databases">
        <title>Leucothrix arctica sp. nov., isolated from Arctic seawater.</title>
        <authorList>
            <person name="Choi A."/>
            <person name="Baek K."/>
        </authorList>
    </citation>
    <scope>NUCLEOTIDE SEQUENCE [LARGE SCALE GENOMIC DNA]</scope>
    <source>
        <strain evidence="2 3">IMCC9719</strain>
    </source>
</reference>
<accession>A0A317CII2</accession>
<dbReference type="Pfam" id="PF01844">
    <property type="entry name" value="HNH"/>
    <property type="match status" value="1"/>
</dbReference>
<dbReference type="GO" id="GO:0004519">
    <property type="term" value="F:endonuclease activity"/>
    <property type="evidence" value="ECO:0007669"/>
    <property type="project" value="InterPro"/>
</dbReference>
<dbReference type="RefSeq" id="WP_109822290.1">
    <property type="nucleotide sequence ID" value="NZ_QGKL01000013.1"/>
</dbReference>
<sequence length="93" mass="10758">MTTGLRMKMSRPYDHRKAQNQRRIIDLEICQLCASTNRVQAHHIFEYAKGGPSTVEGMISLCLDCHQRMVHKDSRIRIKKTENRITTFGRGGK</sequence>
<dbReference type="Proteomes" id="UP000245506">
    <property type="component" value="Unassembled WGS sequence"/>
</dbReference>
<evidence type="ECO:0000313" key="3">
    <source>
        <dbReference type="Proteomes" id="UP000245506"/>
    </source>
</evidence>